<comment type="caution">
    <text evidence="2">The sequence shown here is derived from an EMBL/GenBank/DDBJ whole genome shotgun (WGS) entry which is preliminary data.</text>
</comment>
<sequence>MASWYMLTLVGKDQPGIVAKVTSALFEAGCNLGETSMIRLGENFTVMMLVQSDAGEAQLRKALEPVLKDLSLVLHVDPVQAGLSQRPVPDVRILVHGADRTGIVSRVTSRAADAGLNILDLESVVGGSETDPIYILQIEGVAAQGVEAIKDALAPLQAEGVKVDVQPVETLIG</sequence>
<dbReference type="RefSeq" id="WP_132971229.1">
    <property type="nucleotide sequence ID" value="NZ_SMFX01000001.1"/>
</dbReference>
<dbReference type="InterPro" id="IPR045865">
    <property type="entry name" value="ACT-like_dom_sf"/>
</dbReference>
<evidence type="ECO:0000313" key="2">
    <source>
        <dbReference type="EMBL" id="TCK17348.1"/>
    </source>
</evidence>
<name>A0A4R1H807_9GAMM</name>
<protein>
    <submittedName>
        <fullName evidence="2">Glycine cleavage system transcriptional repressor</fullName>
    </submittedName>
</protein>
<dbReference type="Proteomes" id="UP000295707">
    <property type="component" value="Unassembled WGS sequence"/>
</dbReference>
<dbReference type="AlphaFoldDB" id="A0A4R1H807"/>
<dbReference type="InterPro" id="IPR050990">
    <property type="entry name" value="UPF0237/GcvR_regulator"/>
</dbReference>
<gene>
    <name evidence="2" type="ORF">DFR30_0576</name>
</gene>
<evidence type="ECO:0000313" key="3">
    <source>
        <dbReference type="Proteomes" id="UP000295707"/>
    </source>
</evidence>
<dbReference type="InterPro" id="IPR002912">
    <property type="entry name" value="ACT_dom"/>
</dbReference>
<keyword evidence="3" id="KW-1185">Reference proteome</keyword>
<dbReference type="PANTHER" id="PTHR34875">
    <property type="entry name" value="UPF0237 PROTEIN MJ1558"/>
    <property type="match status" value="1"/>
</dbReference>
<dbReference type="SUPFAM" id="SSF55021">
    <property type="entry name" value="ACT-like"/>
    <property type="match status" value="2"/>
</dbReference>
<feature type="domain" description="ACT" evidence="1">
    <location>
        <begin position="6"/>
        <end position="81"/>
    </location>
</feature>
<accession>A0A4R1H807</accession>
<reference evidence="2 3" key="1">
    <citation type="submission" date="2019-03" db="EMBL/GenBank/DDBJ databases">
        <title>Genomic Encyclopedia of Type Strains, Phase IV (KMG-IV): sequencing the most valuable type-strain genomes for metagenomic binning, comparative biology and taxonomic classification.</title>
        <authorList>
            <person name="Goeker M."/>
        </authorList>
    </citation>
    <scope>NUCLEOTIDE SEQUENCE [LARGE SCALE GENOMIC DNA]</scope>
    <source>
        <strain evidence="2 3">DSM 19610</strain>
    </source>
</reference>
<dbReference type="EMBL" id="SMFX01000001">
    <property type="protein sequence ID" value="TCK17348.1"/>
    <property type="molecule type" value="Genomic_DNA"/>
</dbReference>
<dbReference type="OrthoDB" id="12860at2"/>
<dbReference type="PROSITE" id="PS51671">
    <property type="entry name" value="ACT"/>
    <property type="match status" value="2"/>
</dbReference>
<evidence type="ECO:0000259" key="1">
    <source>
        <dbReference type="PROSITE" id="PS51671"/>
    </source>
</evidence>
<proteinExistence type="predicted"/>
<dbReference type="Gene3D" id="3.30.70.260">
    <property type="match status" value="2"/>
</dbReference>
<dbReference type="Pfam" id="PF13740">
    <property type="entry name" value="ACT_6"/>
    <property type="match status" value="2"/>
</dbReference>
<organism evidence="2 3">
    <name type="scientific">Thiogranum longum</name>
    <dbReference type="NCBI Taxonomy" id="1537524"/>
    <lineage>
        <taxon>Bacteria</taxon>
        <taxon>Pseudomonadati</taxon>
        <taxon>Pseudomonadota</taxon>
        <taxon>Gammaproteobacteria</taxon>
        <taxon>Chromatiales</taxon>
        <taxon>Ectothiorhodospiraceae</taxon>
        <taxon>Thiogranum</taxon>
    </lineage>
</organism>
<feature type="domain" description="ACT" evidence="1">
    <location>
        <begin position="92"/>
        <end position="173"/>
    </location>
</feature>
<dbReference type="PANTHER" id="PTHR34875:SF6">
    <property type="entry name" value="UPF0237 PROTEIN MJ1558"/>
    <property type="match status" value="1"/>
</dbReference>